<reference evidence="8" key="1">
    <citation type="submission" date="2015-11" db="EMBL/GenBank/DDBJ databases">
        <title>De novo transcriptome assembly of four potential Pierce s Disease insect vectors from Arizona vineyards.</title>
        <authorList>
            <person name="Tassone E.E."/>
        </authorList>
    </citation>
    <scope>NUCLEOTIDE SEQUENCE</scope>
</reference>
<evidence type="ECO:0000256" key="1">
    <source>
        <dbReference type="ARBA" id="ARBA00001954"/>
    </source>
</evidence>
<evidence type="ECO:0000256" key="6">
    <source>
        <dbReference type="ARBA" id="ARBA00023242"/>
    </source>
</evidence>
<dbReference type="EMBL" id="GEBQ01026848">
    <property type="protein sequence ID" value="JAT13129.1"/>
    <property type="molecule type" value="Transcribed_RNA"/>
</dbReference>
<dbReference type="SMART" id="SM00558">
    <property type="entry name" value="JmjC"/>
    <property type="match status" value="1"/>
</dbReference>
<keyword evidence="3" id="KW-0479">Metal-binding</keyword>
<organism evidence="8">
    <name type="scientific">Graphocephala atropunctata</name>
    <dbReference type="NCBI Taxonomy" id="36148"/>
    <lineage>
        <taxon>Eukaryota</taxon>
        <taxon>Metazoa</taxon>
        <taxon>Ecdysozoa</taxon>
        <taxon>Arthropoda</taxon>
        <taxon>Hexapoda</taxon>
        <taxon>Insecta</taxon>
        <taxon>Pterygota</taxon>
        <taxon>Neoptera</taxon>
        <taxon>Paraneoptera</taxon>
        <taxon>Hemiptera</taxon>
        <taxon>Auchenorrhyncha</taxon>
        <taxon>Membracoidea</taxon>
        <taxon>Cicadellidae</taxon>
        <taxon>Cicadellinae</taxon>
        <taxon>Cicadellini</taxon>
        <taxon>Graphocephala</taxon>
    </lineage>
</organism>
<evidence type="ECO:0000256" key="4">
    <source>
        <dbReference type="ARBA" id="ARBA00023002"/>
    </source>
</evidence>
<dbReference type="Gene3D" id="2.60.120.650">
    <property type="entry name" value="Cupin"/>
    <property type="match status" value="1"/>
</dbReference>
<accession>A0A1B6KNU3</accession>
<dbReference type="Pfam" id="PF13621">
    <property type="entry name" value="Cupin_8"/>
    <property type="match status" value="1"/>
</dbReference>
<dbReference type="InterPro" id="IPR003347">
    <property type="entry name" value="JmjC_dom"/>
</dbReference>
<dbReference type="GO" id="GO:0051864">
    <property type="term" value="F:histone H3K36 demethylase activity"/>
    <property type="evidence" value="ECO:0007669"/>
    <property type="project" value="TreeGrafter"/>
</dbReference>
<evidence type="ECO:0000259" key="7">
    <source>
        <dbReference type="PROSITE" id="PS51184"/>
    </source>
</evidence>
<comment type="subcellular location">
    <subcellularLocation>
        <location evidence="2">Nucleus</location>
    </subcellularLocation>
</comment>
<dbReference type="PROSITE" id="PS51184">
    <property type="entry name" value="JMJC"/>
    <property type="match status" value="1"/>
</dbReference>
<keyword evidence="4" id="KW-0560">Oxidoreductase</keyword>
<evidence type="ECO:0000256" key="3">
    <source>
        <dbReference type="ARBA" id="ARBA00022723"/>
    </source>
</evidence>
<proteinExistence type="predicted"/>
<evidence type="ECO:0000313" key="8">
    <source>
        <dbReference type="EMBL" id="JAT13129.1"/>
    </source>
</evidence>
<dbReference type="AlphaFoldDB" id="A0A1B6KNU3"/>
<keyword evidence="6" id="KW-0539">Nucleus</keyword>
<dbReference type="PANTHER" id="PTHR12461">
    <property type="entry name" value="HYPOXIA-INDUCIBLE FACTOR 1 ALPHA INHIBITOR-RELATED"/>
    <property type="match status" value="1"/>
</dbReference>
<keyword evidence="5" id="KW-0408">Iron</keyword>
<comment type="cofactor">
    <cofactor evidence="1">
        <name>Fe(2+)</name>
        <dbReference type="ChEBI" id="CHEBI:29033"/>
    </cofactor>
</comment>
<protein>
    <recommendedName>
        <fullName evidence="7">JmjC domain-containing protein</fullName>
    </recommendedName>
</protein>
<dbReference type="GO" id="GO:0046872">
    <property type="term" value="F:metal ion binding"/>
    <property type="evidence" value="ECO:0007669"/>
    <property type="project" value="UniProtKB-KW"/>
</dbReference>
<dbReference type="SUPFAM" id="SSF51197">
    <property type="entry name" value="Clavaminate synthase-like"/>
    <property type="match status" value="1"/>
</dbReference>
<evidence type="ECO:0000256" key="2">
    <source>
        <dbReference type="ARBA" id="ARBA00004123"/>
    </source>
</evidence>
<dbReference type="PANTHER" id="PTHR12461:SF106">
    <property type="entry name" value="BIFUNCTIONAL PEPTIDASE AND ARGINYL-HYDROXYLASE JMJD5"/>
    <property type="match status" value="1"/>
</dbReference>
<sequence length="412" mass="45791">MDIDMKIIDLLKPITSMCLTKQEVQMQENILPDVESLLLKSLDLLTSLRYKDCIKNVQAVIDITWEELNTGHWSLVPESQRSIYSAASLLKVVALVQLAVQSSADNSLSCLEQAVKTADLGLLLGNSHRQQLTTAAKLLSEVINQAEPPVEAGGGGNRAMTSSDAPKLQVVTDPIKVLHSPSLETFSSQHFYPRLPVQITGCMTHWPALRLWPDLDYLLEKAGSRTVPVELGSSYSQADWSQRLMTLRQFITQHVTSAGSATGYLAQHQLFDQVPELKRDIVVPDYCACSDSEDGEGEGEVDINAWFGPNGTVSPLHHDPKHNLLCQVVGRKQVVLYSPAVSDCLYPHEGRLLSNTAQVDPEAPDFKLFPKYRDTQATLCILSPGDMVYIPPTWWHHVRAMDLSFSVSFWWS</sequence>
<feature type="domain" description="JmjC" evidence="7">
    <location>
        <begin position="263"/>
        <end position="412"/>
    </location>
</feature>
<evidence type="ECO:0000256" key="5">
    <source>
        <dbReference type="ARBA" id="ARBA00023004"/>
    </source>
</evidence>
<name>A0A1B6KNU3_9HEMI</name>
<dbReference type="GO" id="GO:0005634">
    <property type="term" value="C:nucleus"/>
    <property type="evidence" value="ECO:0007669"/>
    <property type="project" value="UniProtKB-SubCell"/>
</dbReference>
<gene>
    <name evidence="8" type="ORF">g.6628</name>
</gene>
<dbReference type="InterPro" id="IPR041667">
    <property type="entry name" value="Cupin_8"/>
</dbReference>